<sequence>MGNCSVQPFPVHSVEFLGWMVINMRRQEALPQLTVCVTQTMSVGSALICILERGWASTFFYSL</sequence>
<dbReference type="InParanoid" id="K4AHS2"/>
<accession>K4AHS2</accession>
<evidence type="ECO:0000313" key="2">
    <source>
        <dbReference type="Proteomes" id="UP000004995"/>
    </source>
</evidence>
<organism evidence="1 2">
    <name type="scientific">Setaria italica</name>
    <name type="common">Foxtail millet</name>
    <name type="synonym">Panicum italicum</name>
    <dbReference type="NCBI Taxonomy" id="4555"/>
    <lineage>
        <taxon>Eukaryota</taxon>
        <taxon>Viridiplantae</taxon>
        <taxon>Streptophyta</taxon>
        <taxon>Embryophyta</taxon>
        <taxon>Tracheophyta</taxon>
        <taxon>Spermatophyta</taxon>
        <taxon>Magnoliopsida</taxon>
        <taxon>Liliopsida</taxon>
        <taxon>Poales</taxon>
        <taxon>Poaceae</taxon>
        <taxon>PACMAD clade</taxon>
        <taxon>Panicoideae</taxon>
        <taxon>Panicodae</taxon>
        <taxon>Paniceae</taxon>
        <taxon>Cenchrinae</taxon>
        <taxon>Setaria</taxon>
    </lineage>
</organism>
<evidence type="ECO:0000313" key="1">
    <source>
        <dbReference type="EnsemblPlants" id="KQK88411"/>
    </source>
</evidence>
<dbReference type="Gramene" id="KQK88411">
    <property type="protein sequence ID" value="KQK88411"/>
    <property type="gene ID" value="SETIT_038429mg"/>
</dbReference>
<dbReference type="AlphaFoldDB" id="K4AHS2"/>
<protein>
    <submittedName>
        <fullName evidence="1">Uncharacterized protein</fullName>
    </submittedName>
</protein>
<reference evidence="1" key="2">
    <citation type="submission" date="2018-08" db="UniProtKB">
        <authorList>
            <consortium name="EnsemblPlants"/>
        </authorList>
    </citation>
    <scope>IDENTIFICATION</scope>
    <source>
        <strain evidence="1">Yugu1</strain>
    </source>
</reference>
<keyword evidence="2" id="KW-1185">Reference proteome</keyword>
<proteinExistence type="predicted"/>
<dbReference type="EnsemblPlants" id="KQK88411">
    <property type="protein sequence ID" value="KQK88411"/>
    <property type="gene ID" value="SETIT_038429mg"/>
</dbReference>
<dbReference type="EMBL" id="AGNK02005539">
    <property type="status" value="NOT_ANNOTATED_CDS"/>
    <property type="molecule type" value="Genomic_DNA"/>
</dbReference>
<reference evidence="2" key="1">
    <citation type="journal article" date="2012" name="Nat. Biotechnol.">
        <title>Reference genome sequence of the model plant Setaria.</title>
        <authorList>
            <person name="Bennetzen J.L."/>
            <person name="Schmutz J."/>
            <person name="Wang H."/>
            <person name="Percifield R."/>
            <person name="Hawkins J."/>
            <person name="Pontaroli A.C."/>
            <person name="Estep M."/>
            <person name="Feng L."/>
            <person name="Vaughn J.N."/>
            <person name="Grimwood J."/>
            <person name="Jenkins J."/>
            <person name="Barry K."/>
            <person name="Lindquist E."/>
            <person name="Hellsten U."/>
            <person name="Deshpande S."/>
            <person name="Wang X."/>
            <person name="Wu X."/>
            <person name="Mitros T."/>
            <person name="Triplett J."/>
            <person name="Yang X."/>
            <person name="Ye C.Y."/>
            <person name="Mauro-Herrera M."/>
            <person name="Wang L."/>
            <person name="Li P."/>
            <person name="Sharma M."/>
            <person name="Sharma R."/>
            <person name="Ronald P.C."/>
            <person name="Panaud O."/>
            <person name="Kellogg E.A."/>
            <person name="Brutnell T.P."/>
            <person name="Doust A.N."/>
            <person name="Tuskan G.A."/>
            <person name="Rokhsar D."/>
            <person name="Devos K.M."/>
        </authorList>
    </citation>
    <scope>NUCLEOTIDE SEQUENCE [LARGE SCALE GENOMIC DNA]</scope>
    <source>
        <strain evidence="2">cv. Yugu1</strain>
    </source>
</reference>
<dbReference type="HOGENOM" id="CLU_2890103_0_0_1"/>
<name>K4AHS2_SETIT</name>
<dbReference type="Proteomes" id="UP000004995">
    <property type="component" value="Unassembled WGS sequence"/>
</dbReference>